<keyword evidence="5 8" id="KW-0521">NADP</keyword>
<feature type="domain" description="DHFR" evidence="9">
    <location>
        <begin position="3"/>
        <end position="163"/>
    </location>
</feature>
<evidence type="ECO:0000256" key="4">
    <source>
        <dbReference type="ARBA" id="ARBA00022563"/>
    </source>
</evidence>
<evidence type="ECO:0000256" key="1">
    <source>
        <dbReference type="ARBA" id="ARBA00004903"/>
    </source>
</evidence>
<dbReference type="PANTHER" id="PTHR48069:SF3">
    <property type="entry name" value="DIHYDROFOLATE REDUCTASE"/>
    <property type="match status" value="1"/>
</dbReference>
<keyword evidence="6 8" id="KW-0560">Oxidoreductase</keyword>
<organism evidence="10 11">
    <name type="scientific">Robiginitalea aurantiaca</name>
    <dbReference type="NCBI Taxonomy" id="3056915"/>
    <lineage>
        <taxon>Bacteria</taxon>
        <taxon>Pseudomonadati</taxon>
        <taxon>Bacteroidota</taxon>
        <taxon>Flavobacteriia</taxon>
        <taxon>Flavobacteriales</taxon>
        <taxon>Flavobacteriaceae</taxon>
        <taxon>Robiginitalea</taxon>
    </lineage>
</organism>
<dbReference type="PROSITE" id="PS51330">
    <property type="entry name" value="DHFR_2"/>
    <property type="match status" value="1"/>
</dbReference>
<evidence type="ECO:0000313" key="11">
    <source>
        <dbReference type="Proteomes" id="UP001174839"/>
    </source>
</evidence>
<evidence type="ECO:0000256" key="6">
    <source>
        <dbReference type="ARBA" id="ARBA00023002"/>
    </source>
</evidence>
<evidence type="ECO:0000256" key="2">
    <source>
        <dbReference type="ARBA" id="ARBA00009539"/>
    </source>
</evidence>
<dbReference type="EMBL" id="JAUDUY010000001">
    <property type="protein sequence ID" value="MDM9630517.1"/>
    <property type="molecule type" value="Genomic_DNA"/>
</dbReference>
<comment type="function">
    <text evidence="7 8">Key enzyme in folate metabolism. Catalyzes an essential reaction for de novo glycine and purine synthesis, and for DNA precursor synthesis.</text>
</comment>
<dbReference type="PANTHER" id="PTHR48069">
    <property type="entry name" value="DIHYDROFOLATE REDUCTASE"/>
    <property type="match status" value="1"/>
</dbReference>
<keyword evidence="11" id="KW-1185">Reference proteome</keyword>
<dbReference type="PIRSF" id="PIRSF000194">
    <property type="entry name" value="DHFR"/>
    <property type="match status" value="1"/>
</dbReference>
<evidence type="ECO:0000256" key="5">
    <source>
        <dbReference type="ARBA" id="ARBA00022857"/>
    </source>
</evidence>
<gene>
    <name evidence="10" type="ORF">QU605_03500</name>
</gene>
<proteinExistence type="inferred from homology"/>
<dbReference type="Proteomes" id="UP001174839">
    <property type="component" value="Unassembled WGS sequence"/>
</dbReference>
<dbReference type="Pfam" id="PF00186">
    <property type="entry name" value="DHFR_1"/>
    <property type="match status" value="1"/>
</dbReference>
<sequence>MKDLILIAAVGESNELGKNGDLPWHLPDDFKYFKETTTGHPMIMGRKTFDTFPRPLPNRQHVIISRNKAYTVTHKNCMVVHSLDAALDAVSESEQVFVIGGGEIYKQALPLATRIELTRVHGTFEADTYFPQIDSEKWVQVRSTFHPADQRHKYSFTFQSFIPRINPEGEVH</sequence>
<evidence type="ECO:0000256" key="7">
    <source>
        <dbReference type="ARBA" id="ARBA00025067"/>
    </source>
</evidence>
<protein>
    <recommendedName>
        <fullName evidence="3 8">Dihydrofolate reductase</fullName>
        <ecNumber evidence="3 8">1.5.1.3</ecNumber>
    </recommendedName>
</protein>
<dbReference type="InterPro" id="IPR001796">
    <property type="entry name" value="DHFR_dom"/>
</dbReference>
<dbReference type="InterPro" id="IPR024072">
    <property type="entry name" value="DHFR-like_dom_sf"/>
</dbReference>
<comment type="catalytic activity">
    <reaction evidence="8">
        <text>(6S)-5,6,7,8-tetrahydrofolate + NADP(+) = 7,8-dihydrofolate + NADPH + H(+)</text>
        <dbReference type="Rhea" id="RHEA:15009"/>
        <dbReference type="ChEBI" id="CHEBI:15378"/>
        <dbReference type="ChEBI" id="CHEBI:57451"/>
        <dbReference type="ChEBI" id="CHEBI:57453"/>
        <dbReference type="ChEBI" id="CHEBI:57783"/>
        <dbReference type="ChEBI" id="CHEBI:58349"/>
        <dbReference type="EC" id="1.5.1.3"/>
    </reaction>
</comment>
<dbReference type="GO" id="GO:0004146">
    <property type="term" value="F:dihydrofolate reductase activity"/>
    <property type="evidence" value="ECO:0007669"/>
    <property type="project" value="UniProtKB-EC"/>
</dbReference>
<dbReference type="RefSeq" id="WP_289723870.1">
    <property type="nucleotide sequence ID" value="NZ_JAUDUY010000001.1"/>
</dbReference>
<evidence type="ECO:0000256" key="3">
    <source>
        <dbReference type="ARBA" id="ARBA00012856"/>
    </source>
</evidence>
<accession>A0ABT7WC92</accession>
<comment type="similarity">
    <text evidence="2 8">Belongs to the dihydrofolate reductase family.</text>
</comment>
<reference evidence="10" key="1">
    <citation type="submission" date="2023-06" db="EMBL/GenBank/DDBJ databases">
        <title>Robiginitalea aurantiacus sp. nov. and Algoriphagus sediminis sp. nov., isolated from coastal sediment.</title>
        <authorList>
            <person name="Zhou Z.Y."/>
            <person name="An J."/>
            <person name="Jia Y.W."/>
            <person name="Du Z.J."/>
        </authorList>
    </citation>
    <scope>NUCLEOTIDE SEQUENCE</scope>
    <source>
        <strain evidence="10">M39</strain>
    </source>
</reference>
<dbReference type="Gene3D" id="3.40.430.10">
    <property type="entry name" value="Dihydrofolate Reductase, subunit A"/>
    <property type="match status" value="1"/>
</dbReference>
<evidence type="ECO:0000259" key="9">
    <source>
        <dbReference type="PROSITE" id="PS51330"/>
    </source>
</evidence>
<dbReference type="SUPFAM" id="SSF53597">
    <property type="entry name" value="Dihydrofolate reductase-like"/>
    <property type="match status" value="1"/>
</dbReference>
<keyword evidence="4 8" id="KW-0554">One-carbon metabolism</keyword>
<dbReference type="EC" id="1.5.1.3" evidence="3 8"/>
<comment type="pathway">
    <text evidence="1 8">Cofactor biosynthesis; tetrahydrofolate biosynthesis; 5,6,7,8-tetrahydrofolate from 7,8-dihydrofolate: step 1/1.</text>
</comment>
<comment type="caution">
    <text evidence="10">The sequence shown here is derived from an EMBL/GenBank/DDBJ whole genome shotgun (WGS) entry which is preliminary data.</text>
</comment>
<evidence type="ECO:0000256" key="8">
    <source>
        <dbReference type="PIRNR" id="PIRNR000194"/>
    </source>
</evidence>
<dbReference type="CDD" id="cd00209">
    <property type="entry name" value="DHFR"/>
    <property type="match status" value="1"/>
</dbReference>
<name>A0ABT7WC92_9FLAO</name>
<dbReference type="PRINTS" id="PR00070">
    <property type="entry name" value="DHFR"/>
</dbReference>
<evidence type="ECO:0000313" key="10">
    <source>
        <dbReference type="EMBL" id="MDM9630517.1"/>
    </source>
</evidence>
<dbReference type="InterPro" id="IPR012259">
    <property type="entry name" value="DHFR"/>
</dbReference>